<feature type="compositionally biased region" description="Polar residues" evidence="1">
    <location>
        <begin position="43"/>
        <end position="53"/>
    </location>
</feature>
<organism evidence="3 4">
    <name type="scientific">Verticillium dahliae</name>
    <name type="common">Verticillium wilt</name>
    <dbReference type="NCBI Taxonomy" id="27337"/>
    <lineage>
        <taxon>Eukaryota</taxon>
        <taxon>Fungi</taxon>
        <taxon>Dikarya</taxon>
        <taxon>Ascomycota</taxon>
        <taxon>Pezizomycotina</taxon>
        <taxon>Sordariomycetes</taxon>
        <taxon>Hypocreomycetidae</taxon>
        <taxon>Glomerellales</taxon>
        <taxon>Plectosphaerellaceae</taxon>
        <taxon>Verticillium</taxon>
    </lineage>
</organism>
<evidence type="ECO:0000256" key="1">
    <source>
        <dbReference type="SAM" id="MobiDB-lite"/>
    </source>
</evidence>
<reference evidence="3 4" key="1">
    <citation type="submission" date="2017-12" db="EMBL/GenBank/DDBJ databases">
        <title>Comparative genomics yields insights into virulence evolution of Verticillium dahliae.</title>
        <authorList>
            <person name="Fan R."/>
            <person name="Armitage A.D."/>
            <person name="Cascant-Lopez E."/>
            <person name="Sobczyk M."/>
            <person name="Cockerton H.M."/>
            <person name="Harrison R.J."/>
        </authorList>
    </citation>
    <scope>NUCLEOTIDE SEQUENCE [LARGE SCALE GENOMIC DNA]</scope>
    <source>
        <strain evidence="3 4">12008</strain>
    </source>
</reference>
<feature type="compositionally biased region" description="Basic and acidic residues" evidence="1">
    <location>
        <begin position="16"/>
        <end position="29"/>
    </location>
</feature>
<evidence type="ECO:0000313" key="2">
    <source>
        <dbReference type="EMBL" id="PNH34988.1"/>
    </source>
</evidence>
<dbReference type="Proteomes" id="UP000236305">
    <property type="component" value="Unassembled WGS sequence"/>
</dbReference>
<evidence type="ECO:0000313" key="3">
    <source>
        <dbReference type="EMBL" id="PNH34989.1"/>
    </source>
</evidence>
<accession>A0A2J8CDA2</accession>
<feature type="compositionally biased region" description="Low complexity" evidence="1">
    <location>
        <begin position="30"/>
        <end position="41"/>
    </location>
</feature>
<feature type="region of interest" description="Disordered" evidence="1">
    <location>
        <begin position="1"/>
        <end position="53"/>
    </location>
</feature>
<proteinExistence type="predicted"/>
<gene>
    <name evidence="2" type="ORF">BJF96_g1942</name>
    <name evidence="3" type="ORF">BJF96_g1943</name>
</gene>
<name>A0A2J8CDA2_VERDA</name>
<protein>
    <submittedName>
        <fullName evidence="3">Uncharacterized protein</fullName>
    </submittedName>
</protein>
<evidence type="ECO:0000313" key="4">
    <source>
        <dbReference type="Proteomes" id="UP000236305"/>
    </source>
</evidence>
<dbReference type="AlphaFoldDB" id="A0A2J8CDA2"/>
<dbReference type="EMBL" id="MPSH01000004">
    <property type="protein sequence ID" value="PNH34989.1"/>
    <property type="molecule type" value="Genomic_DNA"/>
</dbReference>
<dbReference type="EMBL" id="MPSH01000004">
    <property type="protein sequence ID" value="PNH34988.1"/>
    <property type="molecule type" value="Genomic_DNA"/>
</dbReference>
<comment type="caution">
    <text evidence="3">The sequence shown here is derived from an EMBL/GenBank/DDBJ whole genome shotgun (WGS) entry which is preliminary data.</text>
</comment>
<sequence>MSAGNTFPPEFNSGRIEGKHNPIPSDRHSSTSVLASSSGGSIDDNTTPSSPNVTRHVLLSDNLRDPITSLFDPELHLFSSTYFLSTFNSSTFDVLVGIHMRFSLNVIVGKSDTSLIDPVMYVPTALPYTRLKITSNGGALTSTR</sequence>